<proteinExistence type="predicted"/>
<accession>A0ABV6IUI2</accession>
<gene>
    <name evidence="2" type="ORF">ACFFIC_17245</name>
</gene>
<sequence length="178" mass="17804">MRRVTLLVRRTALTMALLSVPVLAHAQSTGSVGCAALTQAAADAISARVQADDAAIRPPSSVRNLSCLDGFFRGVGLNVISNLLDPTSLLDAVQGQLCAAVNQAWQSALGSAQCGLTVSGFNLGFGGFGGGVMCPRLSFGGGGPPIGSIGTGANTTGSLYVNGSPLPPSGYTLPSTGR</sequence>
<evidence type="ECO:0000313" key="3">
    <source>
        <dbReference type="Proteomes" id="UP001589789"/>
    </source>
</evidence>
<evidence type="ECO:0000313" key="2">
    <source>
        <dbReference type="EMBL" id="MFC0387276.1"/>
    </source>
</evidence>
<feature type="signal peptide" evidence="1">
    <location>
        <begin position="1"/>
        <end position="26"/>
    </location>
</feature>
<comment type="caution">
    <text evidence="2">The sequence shown here is derived from an EMBL/GenBank/DDBJ whole genome shotgun (WGS) entry which is preliminary data.</text>
</comment>
<protein>
    <submittedName>
        <fullName evidence="2">Uncharacterized protein</fullName>
    </submittedName>
</protein>
<evidence type="ECO:0000256" key="1">
    <source>
        <dbReference type="SAM" id="SignalP"/>
    </source>
</evidence>
<feature type="chain" id="PRO_5046162349" evidence="1">
    <location>
        <begin position="27"/>
        <end position="178"/>
    </location>
</feature>
<dbReference type="Proteomes" id="UP001589789">
    <property type="component" value="Unassembled WGS sequence"/>
</dbReference>
<keyword evidence="1" id="KW-0732">Signal</keyword>
<name>A0ABV6IUI2_9PROT</name>
<dbReference type="EMBL" id="JBHLVZ010000059">
    <property type="protein sequence ID" value="MFC0387276.1"/>
    <property type="molecule type" value="Genomic_DNA"/>
</dbReference>
<dbReference type="PROSITE" id="PS51257">
    <property type="entry name" value="PROKAR_LIPOPROTEIN"/>
    <property type="match status" value="1"/>
</dbReference>
<keyword evidence="3" id="KW-1185">Reference proteome</keyword>
<organism evidence="2 3">
    <name type="scientific">Muricoccus vinaceus</name>
    <dbReference type="NCBI Taxonomy" id="424704"/>
    <lineage>
        <taxon>Bacteria</taxon>
        <taxon>Pseudomonadati</taxon>
        <taxon>Pseudomonadota</taxon>
        <taxon>Alphaproteobacteria</taxon>
        <taxon>Acetobacterales</taxon>
        <taxon>Roseomonadaceae</taxon>
        <taxon>Muricoccus</taxon>
    </lineage>
</organism>
<reference evidence="2 3" key="1">
    <citation type="submission" date="2024-09" db="EMBL/GenBank/DDBJ databases">
        <authorList>
            <person name="Sun Q."/>
            <person name="Mori K."/>
        </authorList>
    </citation>
    <scope>NUCLEOTIDE SEQUENCE [LARGE SCALE GENOMIC DNA]</scope>
    <source>
        <strain evidence="2 3">CCM 7468</strain>
    </source>
</reference>